<evidence type="ECO:0000313" key="9">
    <source>
        <dbReference type="Proteomes" id="UP000663249"/>
    </source>
</evidence>
<evidence type="ECO:0000256" key="5">
    <source>
        <dbReference type="PROSITE-ProRule" id="PRU01248"/>
    </source>
</evidence>
<dbReference type="PANTHER" id="PTHR30349:SF41">
    <property type="entry name" value="INTEGRASE_RECOMBINASE PROTEIN MJ0367-RELATED"/>
    <property type="match status" value="1"/>
</dbReference>
<dbReference type="PANTHER" id="PTHR30349">
    <property type="entry name" value="PHAGE INTEGRASE-RELATED"/>
    <property type="match status" value="1"/>
</dbReference>
<evidence type="ECO:0000259" key="6">
    <source>
        <dbReference type="PROSITE" id="PS51898"/>
    </source>
</evidence>
<dbReference type="CDD" id="cd00397">
    <property type="entry name" value="DNA_BRE_C"/>
    <property type="match status" value="1"/>
</dbReference>
<keyword evidence="3 5" id="KW-0238">DNA-binding</keyword>
<proteinExistence type="inferred from homology"/>
<dbReference type="EMBL" id="CP070506">
    <property type="protein sequence ID" value="QSB40434.1"/>
    <property type="molecule type" value="Genomic_DNA"/>
</dbReference>
<dbReference type="InterPro" id="IPR002104">
    <property type="entry name" value="Integrase_catalytic"/>
</dbReference>
<dbReference type="RefSeq" id="WP_205479206.1">
    <property type="nucleotide sequence ID" value="NZ_CP070506.1"/>
</dbReference>
<dbReference type="InterPro" id="IPR010998">
    <property type="entry name" value="Integrase_recombinase_N"/>
</dbReference>
<dbReference type="InterPro" id="IPR013762">
    <property type="entry name" value="Integrase-like_cat_sf"/>
</dbReference>
<dbReference type="InterPro" id="IPR050090">
    <property type="entry name" value="Tyrosine_recombinase_XerCD"/>
</dbReference>
<keyword evidence="2" id="KW-0229">DNA integration</keyword>
<keyword evidence="4" id="KW-0233">DNA recombination</keyword>
<evidence type="ECO:0000256" key="2">
    <source>
        <dbReference type="ARBA" id="ARBA00022908"/>
    </source>
</evidence>
<reference evidence="8 9" key="1">
    <citation type="submission" date="2021-02" db="EMBL/GenBank/DDBJ databases">
        <title>Genomic and phenotypic characterization of Pseudomonas hygromyciniae, a novel bacterial species discovered from a commercially purchased antibiotic vial.</title>
        <authorList>
            <person name="Turner T.L."/>
            <person name="Mitra S.D."/>
            <person name="Kochan T.J."/>
            <person name="Pincus N.B."/>
            <person name="Lebrun-Corbin M."/>
            <person name="Cheung B."/>
            <person name="Gatesy S.W."/>
            <person name="Afzal T."/>
            <person name="Ozer E.A."/>
            <person name="Hauser A.R."/>
        </authorList>
    </citation>
    <scope>NUCLEOTIDE SEQUENCE [LARGE SCALE GENOMIC DNA]</scope>
    <source>
        <strain evidence="8 9">SDM007</strain>
    </source>
</reference>
<keyword evidence="9" id="KW-1185">Reference proteome</keyword>
<evidence type="ECO:0000256" key="1">
    <source>
        <dbReference type="ARBA" id="ARBA00008857"/>
    </source>
</evidence>
<dbReference type="PROSITE" id="PS51898">
    <property type="entry name" value="TYR_RECOMBINASE"/>
    <property type="match status" value="1"/>
</dbReference>
<accession>A0ABX7JZA2</accession>
<dbReference type="SUPFAM" id="SSF56349">
    <property type="entry name" value="DNA breaking-rejoining enzymes"/>
    <property type="match status" value="1"/>
</dbReference>
<name>A0ABX7JZA2_9PSED</name>
<dbReference type="Gene3D" id="1.10.150.130">
    <property type="match status" value="1"/>
</dbReference>
<organism evidence="8 9">
    <name type="scientific">Pseudomonas hygromyciniae</name>
    <dbReference type="NCBI Taxonomy" id="2812000"/>
    <lineage>
        <taxon>Bacteria</taxon>
        <taxon>Pseudomonadati</taxon>
        <taxon>Pseudomonadota</taxon>
        <taxon>Gammaproteobacteria</taxon>
        <taxon>Pseudomonadales</taxon>
        <taxon>Pseudomonadaceae</taxon>
        <taxon>Pseudomonas</taxon>
    </lineage>
</organism>
<gene>
    <name evidence="8" type="ORF">JTY93_03265</name>
</gene>
<feature type="domain" description="Tyr recombinase" evidence="6">
    <location>
        <begin position="138"/>
        <end position="336"/>
    </location>
</feature>
<dbReference type="InterPro" id="IPR011010">
    <property type="entry name" value="DNA_brk_join_enz"/>
</dbReference>
<sequence>MVVLQEPFEFLVNECIKRGRVKSEGSWDVYGSALYDFLAFCHANELDWRDNSDRDNTILSVYRDWSVKDCGLATSTVNARLRIVIKFYKFALRKGWVNSLPYQIEEVKVPTSKGFLAHTDTSGGWKTTPDVLLSTQKTRIHVLTHGQVKELLSSIKNTEHKLITRLALATGLRKQELLTFPTKYIVNPAGLSGSRFHVRINLKPEDMILKGSKPRGIDVPISLMEDLWRYIQLERGARASLSGEFQSILFLNSEGLPWSSNGRGLNKIYNDLGLSFHVRPHILRHTYATHSLYLLRKLNCKFDPLMYIRDRMGHASLSTTEKYLHVLDILESNVMDSYQSELDEMCQGIAQ</sequence>
<dbReference type="Gene3D" id="1.10.443.10">
    <property type="entry name" value="Intergrase catalytic core"/>
    <property type="match status" value="1"/>
</dbReference>
<protein>
    <submittedName>
        <fullName evidence="8">Site-specific integrase</fullName>
    </submittedName>
</protein>
<comment type="similarity">
    <text evidence="1">Belongs to the 'phage' integrase family.</text>
</comment>
<evidence type="ECO:0000256" key="3">
    <source>
        <dbReference type="ARBA" id="ARBA00023125"/>
    </source>
</evidence>
<evidence type="ECO:0000256" key="4">
    <source>
        <dbReference type="ARBA" id="ARBA00023172"/>
    </source>
</evidence>
<dbReference type="Pfam" id="PF00589">
    <property type="entry name" value="Phage_integrase"/>
    <property type="match status" value="1"/>
</dbReference>
<evidence type="ECO:0000259" key="7">
    <source>
        <dbReference type="PROSITE" id="PS51900"/>
    </source>
</evidence>
<evidence type="ECO:0000313" key="8">
    <source>
        <dbReference type="EMBL" id="QSB40434.1"/>
    </source>
</evidence>
<dbReference type="PROSITE" id="PS51900">
    <property type="entry name" value="CB"/>
    <property type="match status" value="1"/>
</dbReference>
<feature type="domain" description="Core-binding (CB)" evidence="7">
    <location>
        <begin position="6"/>
        <end position="92"/>
    </location>
</feature>
<dbReference type="Proteomes" id="UP000663249">
    <property type="component" value="Chromosome"/>
</dbReference>
<dbReference type="InterPro" id="IPR044068">
    <property type="entry name" value="CB"/>
</dbReference>